<organism evidence="7 8">
    <name type="scientific">Kitasatospora nipponensis</name>
    <dbReference type="NCBI Taxonomy" id="258049"/>
    <lineage>
        <taxon>Bacteria</taxon>
        <taxon>Bacillati</taxon>
        <taxon>Actinomycetota</taxon>
        <taxon>Actinomycetes</taxon>
        <taxon>Kitasatosporales</taxon>
        <taxon>Streptomycetaceae</taxon>
        <taxon>Kitasatospora</taxon>
    </lineage>
</organism>
<evidence type="ECO:0000313" key="8">
    <source>
        <dbReference type="Proteomes" id="UP001500037"/>
    </source>
</evidence>
<keyword evidence="2" id="KW-1003">Cell membrane</keyword>
<keyword evidence="4 6" id="KW-1133">Transmembrane helix</keyword>
<name>A0ABP4HPH8_9ACTN</name>
<evidence type="ECO:0000256" key="1">
    <source>
        <dbReference type="ARBA" id="ARBA00004651"/>
    </source>
</evidence>
<comment type="caution">
    <text evidence="7">The sequence shown here is derived from an EMBL/GenBank/DDBJ whole genome shotgun (WGS) entry which is preliminary data.</text>
</comment>
<feature type="transmembrane region" description="Helical" evidence="6">
    <location>
        <begin position="41"/>
        <end position="65"/>
    </location>
</feature>
<evidence type="ECO:0000256" key="6">
    <source>
        <dbReference type="SAM" id="Phobius"/>
    </source>
</evidence>
<sequence>MTMFSALASFAVVAGVLTLIPGMDTALVLRAAVTRGGRHAFATALGISSGTLLWGVAAAVGASAVLTASQLAYTVLRVAGAGYMLWLGAGLLRQSFGRRAPQAAAAVGGASGDGDGDGVEYAAGVGMTAGGPDTGSLTRSWTRGLGTTLVNPKNGVFYLATLPQFIPAHASHLLMGVLLALVHDLEGMLWFGTLILGVRVIGSRLRSGAVRRAMDRITGVVLIGFGIRLALADN</sequence>
<keyword evidence="5 6" id="KW-0472">Membrane</keyword>
<keyword evidence="3 6" id="KW-0812">Transmembrane</keyword>
<feature type="transmembrane region" description="Helical" evidence="6">
    <location>
        <begin position="6"/>
        <end position="29"/>
    </location>
</feature>
<proteinExistence type="predicted"/>
<evidence type="ECO:0000256" key="3">
    <source>
        <dbReference type="ARBA" id="ARBA00022692"/>
    </source>
</evidence>
<gene>
    <name evidence="7" type="ORF">GCM10009665_67460</name>
</gene>
<accession>A0ABP4HPH8</accession>
<dbReference type="RefSeq" id="WP_344445975.1">
    <property type="nucleotide sequence ID" value="NZ_BAAALF010000201.1"/>
</dbReference>
<keyword evidence="8" id="KW-1185">Reference proteome</keyword>
<dbReference type="Proteomes" id="UP001500037">
    <property type="component" value="Unassembled WGS sequence"/>
</dbReference>
<feature type="transmembrane region" description="Helical" evidence="6">
    <location>
        <begin position="71"/>
        <end position="92"/>
    </location>
</feature>
<protein>
    <submittedName>
        <fullName evidence="7">LysE family translocator</fullName>
    </submittedName>
</protein>
<evidence type="ECO:0000256" key="5">
    <source>
        <dbReference type="ARBA" id="ARBA00023136"/>
    </source>
</evidence>
<dbReference type="PANTHER" id="PTHR30086:SF20">
    <property type="entry name" value="ARGININE EXPORTER PROTEIN ARGO-RELATED"/>
    <property type="match status" value="1"/>
</dbReference>
<dbReference type="EMBL" id="BAAALF010000201">
    <property type="protein sequence ID" value="GAA1269487.1"/>
    <property type="molecule type" value="Genomic_DNA"/>
</dbReference>
<evidence type="ECO:0000256" key="2">
    <source>
        <dbReference type="ARBA" id="ARBA00022475"/>
    </source>
</evidence>
<dbReference type="InterPro" id="IPR001123">
    <property type="entry name" value="LeuE-type"/>
</dbReference>
<evidence type="ECO:0000256" key="4">
    <source>
        <dbReference type="ARBA" id="ARBA00022989"/>
    </source>
</evidence>
<evidence type="ECO:0000313" key="7">
    <source>
        <dbReference type="EMBL" id="GAA1269487.1"/>
    </source>
</evidence>
<comment type="subcellular location">
    <subcellularLocation>
        <location evidence="1">Cell membrane</location>
        <topology evidence="1">Multi-pass membrane protein</topology>
    </subcellularLocation>
</comment>
<reference evidence="8" key="1">
    <citation type="journal article" date="2019" name="Int. J. Syst. Evol. Microbiol.">
        <title>The Global Catalogue of Microorganisms (GCM) 10K type strain sequencing project: providing services to taxonomists for standard genome sequencing and annotation.</title>
        <authorList>
            <consortium name="The Broad Institute Genomics Platform"/>
            <consortium name="The Broad Institute Genome Sequencing Center for Infectious Disease"/>
            <person name="Wu L."/>
            <person name="Ma J."/>
        </authorList>
    </citation>
    <scope>NUCLEOTIDE SEQUENCE [LARGE SCALE GENOMIC DNA]</scope>
    <source>
        <strain evidence="8">JCM 13004</strain>
    </source>
</reference>
<dbReference type="Pfam" id="PF01810">
    <property type="entry name" value="LysE"/>
    <property type="match status" value="1"/>
</dbReference>
<dbReference type="PANTHER" id="PTHR30086">
    <property type="entry name" value="ARGININE EXPORTER PROTEIN ARGO"/>
    <property type="match status" value="1"/>
</dbReference>